<dbReference type="InterPro" id="IPR010870">
    <property type="entry name" value="Porin_O/P"/>
</dbReference>
<evidence type="ECO:0000313" key="3">
    <source>
        <dbReference type="EMBL" id="CAG9187519.1"/>
    </source>
</evidence>
<feature type="chain" id="PRO_5045980207" description="Phosphate-selective porin O and P" evidence="2">
    <location>
        <begin position="21"/>
        <end position="470"/>
    </location>
</feature>
<reference evidence="3 4" key="1">
    <citation type="submission" date="2021-08" db="EMBL/GenBank/DDBJ databases">
        <authorList>
            <person name="Peeters C."/>
        </authorList>
    </citation>
    <scope>NUCLEOTIDE SEQUENCE [LARGE SCALE GENOMIC DNA]</scope>
    <source>
        <strain evidence="3 4">LMG 23994</strain>
    </source>
</reference>
<dbReference type="RefSeq" id="WP_224010891.1">
    <property type="nucleotide sequence ID" value="NZ_CAJZAF010000077.1"/>
</dbReference>
<feature type="coiled-coil region" evidence="1">
    <location>
        <begin position="31"/>
        <end position="65"/>
    </location>
</feature>
<dbReference type="Proteomes" id="UP000701702">
    <property type="component" value="Unassembled WGS sequence"/>
</dbReference>
<dbReference type="EMBL" id="CAJZAF010000077">
    <property type="protein sequence ID" value="CAG9187519.1"/>
    <property type="molecule type" value="Genomic_DNA"/>
</dbReference>
<keyword evidence="2" id="KW-0732">Signal</keyword>
<evidence type="ECO:0000313" key="4">
    <source>
        <dbReference type="Proteomes" id="UP000701702"/>
    </source>
</evidence>
<protein>
    <recommendedName>
        <fullName evidence="5">Phosphate-selective porin O and P</fullName>
    </recommendedName>
</protein>
<keyword evidence="4" id="KW-1185">Reference proteome</keyword>
<dbReference type="SUPFAM" id="SSF56935">
    <property type="entry name" value="Porins"/>
    <property type="match status" value="1"/>
</dbReference>
<dbReference type="Gene3D" id="2.40.160.10">
    <property type="entry name" value="Porin"/>
    <property type="match status" value="1"/>
</dbReference>
<organism evidence="3 4">
    <name type="scientific">Cupriavidus pinatubonensis</name>
    <dbReference type="NCBI Taxonomy" id="248026"/>
    <lineage>
        <taxon>Bacteria</taxon>
        <taxon>Pseudomonadati</taxon>
        <taxon>Pseudomonadota</taxon>
        <taxon>Betaproteobacteria</taxon>
        <taxon>Burkholderiales</taxon>
        <taxon>Burkholderiaceae</taxon>
        <taxon>Cupriavidus</taxon>
    </lineage>
</organism>
<dbReference type="Pfam" id="PF07396">
    <property type="entry name" value="Porin_O_P"/>
    <property type="match status" value="1"/>
</dbReference>
<evidence type="ECO:0000256" key="2">
    <source>
        <dbReference type="SAM" id="SignalP"/>
    </source>
</evidence>
<name>A0ABN7ZNR6_9BURK</name>
<sequence length="470" mass="51670">MKRTMIAAAVLAAAGSPAFAATAGGNAAAVVQQLERKVDDMASQLEALKAELRAMKEQNATLAAQQQTQAKQQAAQTAQVAQIQATQEDLQQVASKPSPLDNLSVFGYGEINYSRPSRNTNDTRADLGRAVFGFGYRFDEKTRFASEFEVEHAIASSSDAGEFEVEQFYVDHMFTDKVGMTAGVFLMPVGLLNEHHEPTAYYGVYRNFVETLIIPTTWREGGFALHGNTDFGLDWNVGLTTGLDLSKWNFTPETPLYNSALQAQTNGVGPMQATHQEMSLANAKDASQYLSLNYRGVPGLLLGGSVFTGNANPAPGAGSQRATLWETHARWTPGKWDLSALYAQGHISNTAQVNAQFPGTANPMPASFYGWYMQAAYNVWQHDKYRAVPFVRYERYNMGAKYDGIAPGFSATPSGPVTADGATFAKPYDTVWTTGLNFYLNPNVVFKMDYQWFRTNHNFNRFDLGLGVYF</sequence>
<keyword evidence="1" id="KW-0175">Coiled coil</keyword>
<gene>
    <name evidence="3" type="ORF">LMG23994_06964</name>
</gene>
<dbReference type="InterPro" id="IPR023614">
    <property type="entry name" value="Porin_dom_sf"/>
</dbReference>
<dbReference type="CDD" id="cd14686">
    <property type="entry name" value="bZIP"/>
    <property type="match status" value="1"/>
</dbReference>
<comment type="caution">
    <text evidence="3">The sequence shown here is derived from an EMBL/GenBank/DDBJ whole genome shotgun (WGS) entry which is preliminary data.</text>
</comment>
<feature type="signal peptide" evidence="2">
    <location>
        <begin position="1"/>
        <end position="20"/>
    </location>
</feature>
<evidence type="ECO:0008006" key="5">
    <source>
        <dbReference type="Google" id="ProtNLM"/>
    </source>
</evidence>
<accession>A0ABN7ZNR6</accession>
<evidence type="ECO:0000256" key="1">
    <source>
        <dbReference type="SAM" id="Coils"/>
    </source>
</evidence>
<proteinExistence type="predicted"/>